<protein>
    <recommendedName>
        <fullName evidence="2">SCP domain-containing protein</fullName>
    </recommendedName>
</protein>
<dbReference type="OMA" id="IFIVARY"/>
<dbReference type="CDD" id="cd05382">
    <property type="entry name" value="CAP_GAPR1-like"/>
    <property type="match status" value="3"/>
</dbReference>
<feature type="domain" description="SCP" evidence="2">
    <location>
        <begin position="14"/>
        <end position="147"/>
    </location>
</feature>
<dbReference type="GO" id="GO:0005576">
    <property type="term" value="C:extracellular region"/>
    <property type="evidence" value="ECO:0007669"/>
    <property type="project" value="InterPro"/>
</dbReference>
<evidence type="ECO:0000313" key="3">
    <source>
        <dbReference type="EnsemblMetazoa" id="XP_038047452.1"/>
    </source>
</evidence>
<feature type="region of interest" description="Disordered" evidence="1">
    <location>
        <begin position="152"/>
        <end position="190"/>
    </location>
</feature>
<dbReference type="PROSITE" id="PS01009">
    <property type="entry name" value="CRISP_1"/>
    <property type="match status" value="3"/>
</dbReference>
<organism evidence="3 4">
    <name type="scientific">Patiria miniata</name>
    <name type="common">Bat star</name>
    <name type="synonym">Asterina miniata</name>
    <dbReference type="NCBI Taxonomy" id="46514"/>
    <lineage>
        <taxon>Eukaryota</taxon>
        <taxon>Metazoa</taxon>
        <taxon>Echinodermata</taxon>
        <taxon>Eleutherozoa</taxon>
        <taxon>Asterozoa</taxon>
        <taxon>Asteroidea</taxon>
        <taxon>Valvatacea</taxon>
        <taxon>Valvatida</taxon>
        <taxon>Asterinidae</taxon>
        <taxon>Patiria</taxon>
    </lineage>
</organism>
<keyword evidence="4" id="KW-1185">Reference proteome</keyword>
<dbReference type="InterPro" id="IPR014044">
    <property type="entry name" value="CAP_dom"/>
</dbReference>
<dbReference type="SMART" id="SM00198">
    <property type="entry name" value="SCP"/>
    <property type="match status" value="3"/>
</dbReference>
<dbReference type="GeneID" id="119721445"/>
<feature type="domain" description="SCP" evidence="2">
    <location>
        <begin position="400"/>
        <end position="534"/>
    </location>
</feature>
<dbReference type="InterPro" id="IPR018244">
    <property type="entry name" value="Allrgn_V5/Tpx1_CS"/>
</dbReference>
<reference evidence="3" key="1">
    <citation type="submission" date="2022-11" db="UniProtKB">
        <authorList>
            <consortium name="EnsemblMetazoa"/>
        </authorList>
    </citation>
    <scope>IDENTIFICATION</scope>
</reference>
<sequence length="545" mass="60740">METMDRGGKEKLSTFQKDALSAHNRYREKHGVGTLKLSDDLCAHAQQWAEHLASTDTFKHSNKDFGENIAMNFSSQTTEYTGQQATDQWYSEIKKYNFGATGFQSGTGHFSQVVWNDSKEMGIGKAVAKSGKVYVVANYRPAGNMMRAYQENIFPPRSGPTDTSAGREDGDTRRSPGEREHGLYDKKEQDRAGHGIGIAVTQFQKDALIVHNEYRSKHGVDSLMLSGDLCKSAQEWADHLAQTGRLQHSTRHGIGENVAMHYSSATTEYSGKQACDQWYSELSKYNFEKPGFGNGTGHFTQMVWKESREFGIGKAVTKDGKVMVVGQYRPPGNVVGRYEENVFPRSDDYRPSPSAAQTSKVTRVVRSTKYVTEQSPDDVTRKVGGMKLKDADLSPSDLRTFQRDSLEAHNKYRALHGARSLRQSDDLTRRAQDWAAHLAKNDEFKNSGNSDVGENIAMHYSSASTAFSGEEATDMFYRQISKYNFKEPGFVSGSGHFTQLVWKDTEEFGIGKAITKEGKVIVVAFYSPPGNVRGKFDTQVSEAGK</sequence>
<dbReference type="OrthoDB" id="337038at2759"/>
<feature type="compositionally biased region" description="Basic and acidic residues" evidence="1">
    <location>
        <begin position="165"/>
        <end position="190"/>
    </location>
</feature>
<dbReference type="InterPro" id="IPR001283">
    <property type="entry name" value="CRISP-related"/>
</dbReference>
<dbReference type="PRINTS" id="PR00837">
    <property type="entry name" value="V5TPXLIKE"/>
</dbReference>
<dbReference type="EnsemblMetazoa" id="XM_038191524.1">
    <property type="protein sequence ID" value="XP_038047452.1"/>
    <property type="gene ID" value="LOC119721445"/>
</dbReference>
<dbReference type="FunFam" id="3.40.33.10:FF:000002">
    <property type="entry name" value="Golgi-associated plant pathogenesis-related protein 1"/>
    <property type="match status" value="3"/>
</dbReference>
<proteinExistence type="predicted"/>
<dbReference type="InterPro" id="IPR035940">
    <property type="entry name" value="CAP_sf"/>
</dbReference>
<dbReference type="Pfam" id="PF00188">
    <property type="entry name" value="CAP"/>
    <property type="match status" value="3"/>
</dbReference>
<dbReference type="Proteomes" id="UP000887568">
    <property type="component" value="Unplaced"/>
</dbReference>
<evidence type="ECO:0000256" key="1">
    <source>
        <dbReference type="SAM" id="MobiDB-lite"/>
    </source>
</evidence>
<accession>A0A913Z6V4</accession>
<dbReference type="AlphaFoldDB" id="A0A913Z6V4"/>
<dbReference type="InterPro" id="IPR034113">
    <property type="entry name" value="SCP_GAPR1-like"/>
</dbReference>
<dbReference type="PANTHER" id="PTHR10334">
    <property type="entry name" value="CYSTEINE-RICH SECRETORY PROTEIN-RELATED"/>
    <property type="match status" value="1"/>
</dbReference>
<dbReference type="SUPFAM" id="SSF55797">
    <property type="entry name" value="PR-1-like"/>
    <property type="match status" value="3"/>
</dbReference>
<name>A0A913Z6V4_PATMI</name>
<dbReference type="Gene3D" id="3.40.33.10">
    <property type="entry name" value="CAP"/>
    <property type="match status" value="3"/>
</dbReference>
<dbReference type="RefSeq" id="XP_038047452.1">
    <property type="nucleotide sequence ID" value="XM_038191524.1"/>
</dbReference>
<evidence type="ECO:0000259" key="2">
    <source>
        <dbReference type="SMART" id="SM00198"/>
    </source>
</evidence>
<feature type="domain" description="SCP" evidence="2">
    <location>
        <begin position="202"/>
        <end position="336"/>
    </location>
</feature>
<evidence type="ECO:0000313" key="4">
    <source>
        <dbReference type="Proteomes" id="UP000887568"/>
    </source>
</evidence>